<dbReference type="Pfam" id="PF13374">
    <property type="entry name" value="TPR_10"/>
    <property type="match status" value="1"/>
</dbReference>
<keyword evidence="2" id="KW-0802">TPR repeat</keyword>
<comment type="caution">
    <text evidence="3">The sequence shown here is derived from an EMBL/GenBank/DDBJ whole genome shotgun (WGS) entry which is preliminary data.</text>
</comment>
<dbReference type="InterPro" id="IPR019734">
    <property type="entry name" value="TPR_rpt"/>
</dbReference>
<reference evidence="3 4" key="1">
    <citation type="journal article" date="2014" name="Genome Biol. Evol.">
        <title>The secreted proteins of Achlya hypogyna and Thraustotheca clavata identify the ancestral oomycete secretome and reveal gene acquisitions by horizontal gene transfer.</title>
        <authorList>
            <person name="Misner I."/>
            <person name="Blouin N."/>
            <person name="Leonard G."/>
            <person name="Richards T.A."/>
            <person name="Lane C.E."/>
        </authorList>
    </citation>
    <scope>NUCLEOTIDE SEQUENCE [LARGE SCALE GENOMIC DNA]</scope>
    <source>
        <strain evidence="3 4">ATCC 48635</strain>
    </source>
</reference>
<dbReference type="PANTHER" id="PTHR45641:SF19">
    <property type="entry name" value="NEPHROCYSTIN-3"/>
    <property type="match status" value="1"/>
</dbReference>
<dbReference type="SUPFAM" id="SSF48452">
    <property type="entry name" value="TPR-like"/>
    <property type="match status" value="1"/>
</dbReference>
<name>A0A1V9ZGG8_ACHHY</name>
<dbReference type="SMART" id="SM00028">
    <property type="entry name" value="TPR"/>
    <property type="match status" value="4"/>
</dbReference>
<evidence type="ECO:0000256" key="1">
    <source>
        <dbReference type="ARBA" id="ARBA00022737"/>
    </source>
</evidence>
<dbReference type="STRING" id="1202772.A0A1V9ZGG8"/>
<gene>
    <name evidence="3" type="ORF">ACHHYP_12722</name>
</gene>
<dbReference type="PANTHER" id="PTHR45641">
    <property type="entry name" value="TETRATRICOPEPTIDE REPEAT PROTEIN (AFU_ORTHOLOGUE AFUA_6G03870)"/>
    <property type="match status" value="1"/>
</dbReference>
<dbReference type="Proteomes" id="UP000243579">
    <property type="component" value="Unassembled WGS sequence"/>
</dbReference>
<keyword evidence="4" id="KW-1185">Reference proteome</keyword>
<accession>A0A1V9ZGG8</accession>
<sequence length="296" mass="32629">MNNSGDLTLEEVDHGSLEDQELLALARLDAQCTALQEEGNYTQALECMEKGLVLRQHFFGSDSDEVRGACRTVGDLCNLLAMTYLQQENFSVVLELLKKAEILTEAHPAGRAVTLNNLACYHRRLGHLQKALNYLTEALSIEAQLEHVPNRADTHLNMCAVLSQLGRHQGALEQAQAALILLHEELFATNQTPLDDRLDRVAVLGIAYHNVGVEQEFLKKPELSIHSYKKGADVAAKYLGETHGIVVTLRNSLVTATRSLRKQPLAGDGISRFAKMKNSLRAKLAKKSPARVAMEG</sequence>
<dbReference type="EMBL" id="JNBR01000123">
    <property type="protein sequence ID" value="OQR97079.1"/>
    <property type="molecule type" value="Genomic_DNA"/>
</dbReference>
<dbReference type="InterPro" id="IPR011990">
    <property type="entry name" value="TPR-like_helical_dom_sf"/>
</dbReference>
<organism evidence="3 4">
    <name type="scientific">Achlya hypogyna</name>
    <name type="common">Oomycete</name>
    <name type="synonym">Protoachlya hypogyna</name>
    <dbReference type="NCBI Taxonomy" id="1202772"/>
    <lineage>
        <taxon>Eukaryota</taxon>
        <taxon>Sar</taxon>
        <taxon>Stramenopiles</taxon>
        <taxon>Oomycota</taxon>
        <taxon>Saprolegniomycetes</taxon>
        <taxon>Saprolegniales</taxon>
        <taxon>Achlyaceae</taxon>
        <taxon>Achlya</taxon>
    </lineage>
</organism>
<evidence type="ECO:0000313" key="3">
    <source>
        <dbReference type="EMBL" id="OQR97079.1"/>
    </source>
</evidence>
<evidence type="ECO:0000256" key="2">
    <source>
        <dbReference type="ARBA" id="ARBA00022803"/>
    </source>
</evidence>
<dbReference type="AlphaFoldDB" id="A0A1V9ZGG8"/>
<evidence type="ECO:0000313" key="4">
    <source>
        <dbReference type="Proteomes" id="UP000243579"/>
    </source>
</evidence>
<dbReference type="Gene3D" id="1.25.40.10">
    <property type="entry name" value="Tetratricopeptide repeat domain"/>
    <property type="match status" value="1"/>
</dbReference>
<proteinExistence type="predicted"/>
<dbReference type="OrthoDB" id="2148418at2759"/>
<keyword evidence="1" id="KW-0677">Repeat</keyword>
<protein>
    <submittedName>
        <fullName evidence="3">Uncharacterized protein</fullName>
    </submittedName>
</protein>